<dbReference type="GO" id="GO:0009432">
    <property type="term" value="P:SOS response"/>
    <property type="evidence" value="ECO:0007669"/>
    <property type="project" value="UniProtKB-UniRule"/>
</dbReference>
<dbReference type="InterPro" id="IPR027417">
    <property type="entry name" value="P-loop_NTPase"/>
</dbReference>
<evidence type="ECO:0000256" key="10">
    <source>
        <dbReference type="RuleBase" id="RU000578"/>
    </source>
</evidence>
<feature type="domain" description="RecF/RecN/SMC N-terminal" evidence="12">
    <location>
        <begin position="26"/>
        <end position="341"/>
    </location>
</feature>
<sequence length="384" mass="41619">MNAAGAGGSGPGTASRSPGGSTGLWVAELRLRDFRSYQVADLEFGPGATLIVGANAQGKSNLVEAIYTAALGRSPRAGAEVELIRFGQDRAYVRAGVQGARSQALEIAFDRTTGERRIKVNGVPANRGRLLGRCVVVMAGPLDDEVIRGAPMHRRRTLDAALSQASPSYFFALTRYLRVLRQRNELLRAAAGTATLAPWDDQLVELGAVLIERRRGFVERLGVRAVARHARLGGGDERLEVSYACAVGDGDERVGMRRALEARRAEEIRRATTLVGPHRDDLRLTINGVDVRTFGSRGQHHTAALSLRLAEVDLLREDLGEWPVVLLDDVLAHLDASRQAFLFHEVDGPQVLLTHPELPASLEVPMRVLRVRAGTVAEDARVSS</sequence>
<dbReference type="InterPro" id="IPR018078">
    <property type="entry name" value="DNA-binding_RecF_CS"/>
</dbReference>
<keyword evidence="8 9" id="KW-0238">DNA-binding</keyword>
<evidence type="ECO:0000256" key="3">
    <source>
        <dbReference type="ARBA" id="ARBA00020170"/>
    </source>
</evidence>
<keyword evidence="7 9" id="KW-0067">ATP-binding</keyword>
<gene>
    <name evidence="9" type="primary">recF</name>
    <name evidence="13" type="ORF">E6H04_12230</name>
</gene>
<reference evidence="13 14" key="1">
    <citation type="journal article" date="2019" name="Nat. Microbiol.">
        <title>Mediterranean grassland soil C-N compound turnover is dependent on rainfall and depth, and is mediated by genomically divergent microorganisms.</title>
        <authorList>
            <person name="Diamond S."/>
            <person name="Andeer P.F."/>
            <person name="Li Z."/>
            <person name="Crits-Christoph A."/>
            <person name="Burstein D."/>
            <person name="Anantharaman K."/>
            <person name="Lane K.R."/>
            <person name="Thomas B.C."/>
            <person name="Pan C."/>
            <person name="Northen T.R."/>
            <person name="Banfield J.F."/>
        </authorList>
    </citation>
    <scope>NUCLEOTIDE SEQUENCE [LARGE SCALE GENOMIC DNA]</scope>
    <source>
        <strain evidence="13">NP_7</strain>
    </source>
</reference>
<evidence type="ECO:0000256" key="8">
    <source>
        <dbReference type="ARBA" id="ARBA00023125"/>
    </source>
</evidence>
<protein>
    <recommendedName>
        <fullName evidence="3 9">DNA replication and repair protein RecF</fullName>
    </recommendedName>
</protein>
<dbReference type="AlphaFoldDB" id="A0A537J4R7"/>
<dbReference type="Gene3D" id="3.40.50.300">
    <property type="entry name" value="P-loop containing nucleotide triphosphate hydrolases"/>
    <property type="match status" value="1"/>
</dbReference>
<evidence type="ECO:0000256" key="2">
    <source>
        <dbReference type="ARBA" id="ARBA00008016"/>
    </source>
</evidence>
<dbReference type="InterPro" id="IPR003395">
    <property type="entry name" value="RecF/RecN/SMC_N"/>
</dbReference>
<comment type="function">
    <text evidence="9 10">The RecF protein is involved in DNA metabolism; it is required for DNA replication and normal SOS inducibility. RecF binds preferentially to single-stranded, linear DNA. It also seems to bind ATP.</text>
</comment>
<dbReference type="HAMAP" id="MF_00365">
    <property type="entry name" value="RecF"/>
    <property type="match status" value="1"/>
</dbReference>
<dbReference type="GO" id="GO:0005524">
    <property type="term" value="F:ATP binding"/>
    <property type="evidence" value="ECO:0007669"/>
    <property type="project" value="UniProtKB-UniRule"/>
</dbReference>
<keyword evidence="9 10" id="KW-0227">DNA damage</keyword>
<evidence type="ECO:0000256" key="11">
    <source>
        <dbReference type="SAM" id="MobiDB-lite"/>
    </source>
</evidence>
<evidence type="ECO:0000259" key="12">
    <source>
        <dbReference type="Pfam" id="PF02463"/>
    </source>
</evidence>
<feature type="compositionally biased region" description="Gly residues" evidence="11">
    <location>
        <begin position="1"/>
        <end position="11"/>
    </location>
</feature>
<feature type="binding site" evidence="9">
    <location>
        <begin position="53"/>
        <end position="60"/>
    </location>
    <ligand>
        <name>ATP</name>
        <dbReference type="ChEBI" id="CHEBI:30616"/>
    </ligand>
</feature>
<dbReference type="PANTHER" id="PTHR32182:SF0">
    <property type="entry name" value="DNA REPLICATION AND REPAIR PROTEIN RECF"/>
    <property type="match status" value="1"/>
</dbReference>
<evidence type="ECO:0000256" key="6">
    <source>
        <dbReference type="ARBA" id="ARBA00022741"/>
    </source>
</evidence>
<evidence type="ECO:0000256" key="5">
    <source>
        <dbReference type="ARBA" id="ARBA00022705"/>
    </source>
</evidence>
<keyword evidence="9 10" id="KW-0234">DNA repair</keyword>
<comment type="similarity">
    <text evidence="2 9 10">Belongs to the RecF family.</text>
</comment>
<feature type="region of interest" description="Disordered" evidence="11">
    <location>
        <begin position="1"/>
        <end position="20"/>
    </location>
</feature>
<dbReference type="Gene3D" id="1.20.1050.90">
    <property type="entry name" value="RecF/RecN/SMC, N-terminal domain"/>
    <property type="match status" value="1"/>
</dbReference>
<evidence type="ECO:0000313" key="13">
    <source>
        <dbReference type="EMBL" id="TMI78548.1"/>
    </source>
</evidence>
<name>A0A537J4R7_9BACT</name>
<dbReference type="GO" id="GO:0003697">
    <property type="term" value="F:single-stranded DNA binding"/>
    <property type="evidence" value="ECO:0007669"/>
    <property type="project" value="UniProtKB-UniRule"/>
</dbReference>
<dbReference type="InterPro" id="IPR042174">
    <property type="entry name" value="RecF_2"/>
</dbReference>
<dbReference type="GO" id="GO:0006302">
    <property type="term" value="P:double-strand break repair"/>
    <property type="evidence" value="ECO:0007669"/>
    <property type="project" value="TreeGrafter"/>
</dbReference>
<dbReference type="GO" id="GO:0000731">
    <property type="term" value="P:DNA synthesis involved in DNA repair"/>
    <property type="evidence" value="ECO:0007669"/>
    <property type="project" value="TreeGrafter"/>
</dbReference>
<dbReference type="PROSITE" id="PS00618">
    <property type="entry name" value="RECF_2"/>
    <property type="match status" value="1"/>
</dbReference>
<dbReference type="InterPro" id="IPR001238">
    <property type="entry name" value="DNA-binding_RecF"/>
</dbReference>
<dbReference type="GO" id="GO:0006260">
    <property type="term" value="P:DNA replication"/>
    <property type="evidence" value="ECO:0007669"/>
    <property type="project" value="UniProtKB-UniRule"/>
</dbReference>
<organism evidence="13 14">
    <name type="scientific">Candidatus Segetimicrobium genomatis</name>
    <dbReference type="NCBI Taxonomy" id="2569760"/>
    <lineage>
        <taxon>Bacteria</taxon>
        <taxon>Bacillati</taxon>
        <taxon>Candidatus Sysuimicrobiota</taxon>
        <taxon>Candidatus Sysuimicrobiia</taxon>
        <taxon>Candidatus Sysuimicrobiales</taxon>
        <taxon>Candidatus Segetimicrobiaceae</taxon>
        <taxon>Candidatus Segetimicrobium</taxon>
    </lineage>
</organism>
<evidence type="ECO:0000256" key="1">
    <source>
        <dbReference type="ARBA" id="ARBA00004496"/>
    </source>
</evidence>
<dbReference type="GO" id="GO:0005737">
    <property type="term" value="C:cytoplasm"/>
    <property type="evidence" value="ECO:0007669"/>
    <property type="project" value="UniProtKB-SubCell"/>
</dbReference>
<keyword evidence="5 9" id="KW-0235">DNA replication</keyword>
<evidence type="ECO:0000256" key="4">
    <source>
        <dbReference type="ARBA" id="ARBA00022490"/>
    </source>
</evidence>
<dbReference type="NCBIfam" id="TIGR00611">
    <property type="entry name" value="recf"/>
    <property type="match status" value="1"/>
</dbReference>
<proteinExistence type="inferred from homology"/>
<accession>A0A537J4R7</accession>
<dbReference type="SUPFAM" id="SSF52540">
    <property type="entry name" value="P-loop containing nucleoside triphosphate hydrolases"/>
    <property type="match status" value="1"/>
</dbReference>
<keyword evidence="6 9" id="KW-0547">Nucleotide-binding</keyword>
<dbReference type="Proteomes" id="UP000320048">
    <property type="component" value="Unassembled WGS sequence"/>
</dbReference>
<dbReference type="PANTHER" id="PTHR32182">
    <property type="entry name" value="DNA REPLICATION AND REPAIR PROTEIN RECF"/>
    <property type="match status" value="1"/>
</dbReference>
<evidence type="ECO:0000256" key="7">
    <source>
        <dbReference type="ARBA" id="ARBA00022840"/>
    </source>
</evidence>
<comment type="caution">
    <text evidence="13">The sequence shown here is derived from an EMBL/GenBank/DDBJ whole genome shotgun (WGS) entry which is preliminary data.</text>
</comment>
<dbReference type="Pfam" id="PF02463">
    <property type="entry name" value="SMC_N"/>
    <property type="match status" value="1"/>
</dbReference>
<comment type="subcellular location">
    <subcellularLocation>
        <location evidence="1 9 10">Cytoplasm</location>
    </subcellularLocation>
</comment>
<evidence type="ECO:0000256" key="9">
    <source>
        <dbReference type="HAMAP-Rule" id="MF_00365"/>
    </source>
</evidence>
<keyword evidence="9 10" id="KW-0742">SOS response</keyword>
<dbReference type="EMBL" id="VBAO01000364">
    <property type="protein sequence ID" value="TMI78548.1"/>
    <property type="molecule type" value="Genomic_DNA"/>
</dbReference>
<keyword evidence="4 9" id="KW-0963">Cytoplasm</keyword>
<evidence type="ECO:0000313" key="14">
    <source>
        <dbReference type="Proteomes" id="UP000320048"/>
    </source>
</evidence>